<dbReference type="Gene3D" id="1.25.40.10">
    <property type="entry name" value="Tetratricopeptide repeat domain"/>
    <property type="match status" value="2"/>
</dbReference>
<evidence type="ECO:0000256" key="3">
    <source>
        <dbReference type="ARBA" id="ARBA00023163"/>
    </source>
</evidence>
<protein>
    <submittedName>
        <fullName evidence="6">Helix-turn-helix domain-containing protein</fullName>
    </submittedName>
</protein>
<organism evidence="6 7">
    <name type="scientific">Jilunia laotingensis</name>
    <dbReference type="NCBI Taxonomy" id="2763675"/>
    <lineage>
        <taxon>Bacteria</taxon>
        <taxon>Pseudomonadati</taxon>
        <taxon>Bacteroidota</taxon>
        <taxon>Bacteroidia</taxon>
        <taxon>Bacteroidales</taxon>
        <taxon>Bacteroidaceae</taxon>
        <taxon>Jilunia</taxon>
    </lineage>
</organism>
<dbReference type="SMART" id="SM00342">
    <property type="entry name" value="HTH_ARAC"/>
    <property type="match status" value="1"/>
</dbReference>
<dbReference type="AlphaFoldDB" id="A0A926IPX6"/>
<keyword evidence="3" id="KW-0804">Transcription</keyword>
<dbReference type="Gene3D" id="1.10.10.60">
    <property type="entry name" value="Homeodomain-like"/>
    <property type="match status" value="2"/>
</dbReference>
<sequence length="568" mass="66122">MLVRTRYILLLYLLIFSLFAYSEKSANRDSLQLICEQATKVSDHRRALEIAIELKKVAEKENNDRSLAYAYYFEGISNVLLGNGEDGRRQLAKAEELSHQINNDTLIIAIYNGYGVYEANVHANYVMAQQYFFRSLEYAIKVNDRLRQAKIESNLAEIAYIRKDSTGLKYALDCYEWARENSNKQMIFVGAYHCANLLQMMGKYDRALSYLRIADEVSQHEKYAERCTVYKLYAAIFLSLQKYDEAINYLEKAIKEIDNAQASTLPEVYLCYAKVRAAQNLYAESNRLIAKGLEIAHEKSITSSLAGFYELAAQNYELTGDYKKALAIFKKYKEACDTIYNVEKERSVNELRVNYDIDKREREASYQKLLLDREMKKTTILYLTLGFVLFFLCILYYFYYKQNRLYKKIVLQNRDALFREELLKKKLKDSIAVNSSQPQIKPSVTLNDEKMAQLYEQICELMDEKRLYTDNNLTRERLAEILNTNRTYLSQVINEKAGMGYSQFINDYRIKEAIRVLSDKEHNTYPLKALCSDLGFSSMTTFYKLFSATVGMTPSTYRKTMLGLDTDK</sequence>
<dbReference type="GO" id="GO:0003700">
    <property type="term" value="F:DNA-binding transcription factor activity"/>
    <property type="evidence" value="ECO:0007669"/>
    <property type="project" value="InterPro"/>
</dbReference>
<keyword evidence="7" id="KW-1185">Reference proteome</keyword>
<dbReference type="InterPro" id="IPR018060">
    <property type="entry name" value="HTH_AraC"/>
</dbReference>
<evidence type="ECO:0000256" key="1">
    <source>
        <dbReference type="ARBA" id="ARBA00023015"/>
    </source>
</evidence>
<dbReference type="InterPro" id="IPR018062">
    <property type="entry name" value="HTH_AraC-typ_CS"/>
</dbReference>
<dbReference type="Proteomes" id="UP000651085">
    <property type="component" value="Unassembled WGS sequence"/>
</dbReference>
<keyword evidence="4" id="KW-0812">Transmembrane</keyword>
<comment type="caution">
    <text evidence="6">The sequence shown here is derived from an EMBL/GenBank/DDBJ whole genome shotgun (WGS) entry which is preliminary data.</text>
</comment>
<dbReference type="InterPro" id="IPR011990">
    <property type="entry name" value="TPR-like_helical_dom_sf"/>
</dbReference>
<evidence type="ECO:0000256" key="4">
    <source>
        <dbReference type="SAM" id="Phobius"/>
    </source>
</evidence>
<feature type="transmembrane region" description="Helical" evidence="4">
    <location>
        <begin position="380"/>
        <end position="399"/>
    </location>
</feature>
<gene>
    <name evidence="6" type="ORF">H8744_08145</name>
</gene>
<evidence type="ECO:0000313" key="6">
    <source>
        <dbReference type="EMBL" id="MBC8593221.1"/>
    </source>
</evidence>
<dbReference type="PANTHER" id="PTHR43280:SF2">
    <property type="entry name" value="HTH-TYPE TRANSCRIPTIONAL REGULATOR EXSA"/>
    <property type="match status" value="1"/>
</dbReference>
<feature type="domain" description="HTH araC/xylS-type" evidence="5">
    <location>
        <begin position="456"/>
        <end position="560"/>
    </location>
</feature>
<evidence type="ECO:0000256" key="2">
    <source>
        <dbReference type="ARBA" id="ARBA00023125"/>
    </source>
</evidence>
<keyword evidence="4" id="KW-0472">Membrane</keyword>
<proteinExistence type="predicted"/>
<dbReference type="EMBL" id="JACRTF010000001">
    <property type="protein sequence ID" value="MBC8593221.1"/>
    <property type="molecule type" value="Genomic_DNA"/>
</dbReference>
<dbReference type="PANTHER" id="PTHR43280">
    <property type="entry name" value="ARAC-FAMILY TRANSCRIPTIONAL REGULATOR"/>
    <property type="match status" value="1"/>
</dbReference>
<dbReference type="SUPFAM" id="SSF46689">
    <property type="entry name" value="Homeodomain-like"/>
    <property type="match status" value="1"/>
</dbReference>
<dbReference type="Pfam" id="PF12833">
    <property type="entry name" value="HTH_18"/>
    <property type="match status" value="1"/>
</dbReference>
<name>A0A926IPX6_9BACT</name>
<accession>A0A926IPX6</accession>
<keyword evidence="4" id="KW-1133">Transmembrane helix</keyword>
<dbReference type="RefSeq" id="WP_262434366.1">
    <property type="nucleotide sequence ID" value="NZ_JACRTF010000001.1"/>
</dbReference>
<keyword evidence="2" id="KW-0238">DNA-binding</keyword>
<dbReference type="PROSITE" id="PS01124">
    <property type="entry name" value="HTH_ARAC_FAMILY_2"/>
    <property type="match status" value="1"/>
</dbReference>
<keyword evidence="1" id="KW-0805">Transcription regulation</keyword>
<evidence type="ECO:0000313" key="7">
    <source>
        <dbReference type="Proteomes" id="UP000651085"/>
    </source>
</evidence>
<evidence type="ECO:0000259" key="5">
    <source>
        <dbReference type="PROSITE" id="PS01124"/>
    </source>
</evidence>
<dbReference type="PROSITE" id="PS00041">
    <property type="entry name" value="HTH_ARAC_FAMILY_1"/>
    <property type="match status" value="1"/>
</dbReference>
<dbReference type="SUPFAM" id="SSF48452">
    <property type="entry name" value="TPR-like"/>
    <property type="match status" value="2"/>
</dbReference>
<reference evidence="6" key="1">
    <citation type="submission" date="2020-08" db="EMBL/GenBank/DDBJ databases">
        <title>Genome public.</title>
        <authorList>
            <person name="Liu C."/>
            <person name="Sun Q."/>
        </authorList>
    </citation>
    <scope>NUCLEOTIDE SEQUENCE</scope>
    <source>
        <strain evidence="6">N12</strain>
    </source>
</reference>
<dbReference type="InterPro" id="IPR009057">
    <property type="entry name" value="Homeodomain-like_sf"/>
</dbReference>
<dbReference type="GO" id="GO:0043565">
    <property type="term" value="F:sequence-specific DNA binding"/>
    <property type="evidence" value="ECO:0007669"/>
    <property type="project" value="InterPro"/>
</dbReference>